<organism evidence="1 2">
    <name type="scientific">Dipteronia sinensis</name>
    <dbReference type="NCBI Taxonomy" id="43782"/>
    <lineage>
        <taxon>Eukaryota</taxon>
        <taxon>Viridiplantae</taxon>
        <taxon>Streptophyta</taxon>
        <taxon>Embryophyta</taxon>
        <taxon>Tracheophyta</taxon>
        <taxon>Spermatophyta</taxon>
        <taxon>Magnoliopsida</taxon>
        <taxon>eudicotyledons</taxon>
        <taxon>Gunneridae</taxon>
        <taxon>Pentapetalae</taxon>
        <taxon>rosids</taxon>
        <taxon>malvids</taxon>
        <taxon>Sapindales</taxon>
        <taxon>Sapindaceae</taxon>
        <taxon>Hippocastanoideae</taxon>
        <taxon>Acereae</taxon>
        <taxon>Dipteronia</taxon>
    </lineage>
</organism>
<evidence type="ECO:0000313" key="1">
    <source>
        <dbReference type="EMBL" id="KAK3211556.1"/>
    </source>
</evidence>
<accession>A0AAE0ACR3</accession>
<reference evidence="1" key="1">
    <citation type="journal article" date="2023" name="Plant J.">
        <title>Genome sequences and population genomics provide insights into the demographic history, inbreeding, and mutation load of two 'living fossil' tree species of Dipteronia.</title>
        <authorList>
            <person name="Feng Y."/>
            <person name="Comes H.P."/>
            <person name="Chen J."/>
            <person name="Zhu S."/>
            <person name="Lu R."/>
            <person name="Zhang X."/>
            <person name="Li P."/>
            <person name="Qiu J."/>
            <person name="Olsen K.M."/>
            <person name="Qiu Y."/>
        </authorList>
    </citation>
    <scope>NUCLEOTIDE SEQUENCE</scope>
    <source>
        <strain evidence="1">NBL</strain>
    </source>
</reference>
<name>A0AAE0ACR3_9ROSI</name>
<dbReference type="EMBL" id="JANJYJ010000005">
    <property type="protein sequence ID" value="KAK3211556.1"/>
    <property type="molecule type" value="Genomic_DNA"/>
</dbReference>
<proteinExistence type="predicted"/>
<comment type="caution">
    <text evidence="1">The sequence shown here is derived from an EMBL/GenBank/DDBJ whole genome shotgun (WGS) entry which is preliminary data.</text>
</comment>
<dbReference type="AlphaFoldDB" id="A0AAE0ACR3"/>
<dbReference type="Proteomes" id="UP001281410">
    <property type="component" value="Unassembled WGS sequence"/>
</dbReference>
<keyword evidence="2" id="KW-1185">Reference proteome</keyword>
<gene>
    <name evidence="1" type="ORF">Dsin_016262</name>
</gene>
<evidence type="ECO:0000313" key="2">
    <source>
        <dbReference type="Proteomes" id="UP001281410"/>
    </source>
</evidence>
<protein>
    <submittedName>
        <fullName evidence="1">Uncharacterized protein</fullName>
    </submittedName>
</protein>
<sequence length="110" mass="11951">MGSISRLTFEYNHHHSNSLHHGASISICFLLRHLNRRCLRPLSTVSFISIASDSRYVSPVNPPPPTSSSSSAIVDSLPLFTYSSITRRSTSVGGRGDEGDCVVGLSKFES</sequence>